<reference evidence="2 3" key="1">
    <citation type="submission" date="2019-08" db="EMBL/GenBank/DDBJ databases">
        <authorList>
            <person name="Alioto T."/>
            <person name="Alioto T."/>
            <person name="Gomez Garrido J."/>
        </authorList>
    </citation>
    <scope>NUCLEOTIDE SEQUENCE [LARGE SCALE GENOMIC DNA]</scope>
</reference>
<evidence type="ECO:0000313" key="2">
    <source>
        <dbReference type="EMBL" id="VVC35575.1"/>
    </source>
</evidence>
<protein>
    <submittedName>
        <fullName evidence="2">Uncharacterized protein</fullName>
    </submittedName>
</protein>
<sequence>MYSKVYRRHKNLSRQDEKQLSEQTGVVGGTGGGEGHDAGRPGTQAEEEEEGQQKRRRAFWSCITDYWTLMETAICRKRSKPAAVVAQETTSPWSSSSLAKVLRTFTRGAV</sequence>
<dbReference type="Proteomes" id="UP000325440">
    <property type="component" value="Unassembled WGS sequence"/>
</dbReference>
<name>A0A5E4N015_9HEMI</name>
<gene>
    <name evidence="2" type="ORF">CINCED_3A023033</name>
</gene>
<evidence type="ECO:0000313" key="3">
    <source>
        <dbReference type="Proteomes" id="UP000325440"/>
    </source>
</evidence>
<proteinExistence type="predicted"/>
<dbReference type="AlphaFoldDB" id="A0A5E4N015"/>
<dbReference type="EMBL" id="CABPRJ010001427">
    <property type="protein sequence ID" value="VVC35575.1"/>
    <property type="molecule type" value="Genomic_DNA"/>
</dbReference>
<accession>A0A5E4N015</accession>
<feature type="region of interest" description="Disordered" evidence="1">
    <location>
        <begin position="1"/>
        <end position="55"/>
    </location>
</feature>
<feature type="compositionally biased region" description="Basic residues" evidence="1">
    <location>
        <begin position="1"/>
        <end position="12"/>
    </location>
</feature>
<evidence type="ECO:0000256" key="1">
    <source>
        <dbReference type="SAM" id="MobiDB-lite"/>
    </source>
</evidence>
<keyword evidence="3" id="KW-1185">Reference proteome</keyword>
<organism evidence="2 3">
    <name type="scientific">Cinara cedri</name>
    <dbReference type="NCBI Taxonomy" id="506608"/>
    <lineage>
        <taxon>Eukaryota</taxon>
        <taxon>Metazoa</taxon>
        <taxon>Ecdysozoa</taxon>
        <taxon>Arthropoda</taxon>
        <taxon>Hexapoda</taxon>
        <taxon>Insecta</taxon>
        <taxon>Pterygota</taxon>
        <taxon>Neoptera</taxon>
        <taxon>Paraneoptera</taxon>
        <taxon>Hemiptera</taxon>
        <taxon>Sternorrhyncha</taxon>
        <taxon>Aphidomorpha</taxon>
        <taxon>Aphidoidea</taxon>
        <taxon>Aphididae</taxon>
        <taxon>Lachninae</taxon>
        <taxon>Cinara</taxon>
    </lineage>
</organism>